<protein>
    <submittedName>
        <fullName evidence="3">RGS domain-containing protein</fullName>
    </submittedName>
</protein>
<evidence type="ECO:0000256" key="1">
    <source>
        <dbReference type="SAM" id="Phobius"/>
    </source>
</evidence>
<organism evidence="2 3">
    <name type="scientific">Meloidogyne javanica</name>
    <name type="common">Root-knot nematode worm</name>
    <dbReference type="NCBI Taxonomy" id="6303"/>
    <lineage>
        <taxon>Eukaryota</taxon>
        <taxon>Metazoa</taxon>
        <taxon>Ecdysozoa</taxon>
        <taxon>Nematoda</taxon>
        <taxon>Chromadorea</taxon>
        <taxon>Rhabditida</taxon>
        <taxon>Tylenchina</taxon>
        <taxon>Tylenchomorpha</taxon>
        <taxon>Tylenchoidea</taxon>
        <taxon>Meloidogynidae</taxon>
        <taxon>Meloidogyninae</taxon>
        <taxon>Meloidogyne</taxon>
        <taxon>Meloidogyne incognita group</taxon>
    </lineage>
</organism>
<keyword evidence="1" id="KW-0812">Transmembrane</keyword>
<sequence>MPIIDISIIEVEILPAPTPKPSTSTTTRKTLAPRFPVDPNDPTLYAVRPTTPMNGASQYGNTPTTMVPSTSNNQLGNDKKFLIGVGSLSIVVMLGAILLCVFFKRPHQICAQMAAAAAGGVQGGAIGQSSANGLKSGYTPIPPNEFSPQVQHHQMREFESNNNGVGARVGTLVGSTQSLLRNGSGTIGNGNSASAVGFTDISGARFTTILAQGNGGTPRETIAISREAQQPKREFKEWYNSQEVTLLKEVTYAFPLTKFPIDHNAARVGHNRNGSALKVNSSASSNNGPVHLAIEHINNPQSVIVSQNQKQFGNPATLDKRVLEQNVQYANANEHYKSEETKDERYTNVGEEEYIMNALSKAITNKSPMKIYSKFFHEFVNMIQGDQPTVSKFKLNPGFKKYILENGIKTILELAEYDALKENHTEFFQKALGLYDEEVRLEKYKMAGNKLSDEEKEESLKNMIFEGTTE</sequence>
<proteinExistence type="predicted"/>
<keyword evidence="1" id="KW-1133">Transmembrane helix</keyword>
<keyword evidence="1" id="KW-0472">Membrane</keyword>
<name>A0A915LX25_MELJA</name>
<dbReference type="WBParaSite" id="scaffold21577_cov433.g19723">
    <property type="protein sequence ID" value="scaffold21577_cov433.g19723"/>
    <property type="gene ID" value="scaffold21577_cov433.g19723"/>
</dbReference>
<evidence type="ECO:0000313" key="2">
    <source>
        <dbReference type="Proteomes" id="UP000887561"/>
    </source>
</evidence>
<feature type="transmembrane region" description="Helical" evidence="1">
    <location>
        <begin position="81"/>
        <end position="103"/>
    </location>
</feature>
<accession>A0A915LX25</accession>
<keyword evidence="2" id="KW-1185">Reference proteome</keyword>
<reference evidence="3" key="1">
    <citation type="submission" date="2022-11" db="UniProtKB">
        <authorList>
            <consortium name="WormBaseParasite"/>
        </authorList>
    </citation>
    <scope>IDENTIFICATION</scope>
</reference>
<dbReference type="AlphaFoldDB" id="A0A915LX25"/>
<dbReference type="Proteomes" id="UP000887561">
    <property type="component" value="Unplaced"/>
</dbReference>
<evidence type="ECO:0000313" key="3">
    <source>
        <dbReference type="WBParaSite" id="scaffold21577_cov433.g19723"/>
    </source>
</evidence>